<keyword evidence="22" id="KW-1185">Reference proteome</keyword>
<keyword evidence="11 16" id="KW-0040">ANK repeat</keyword>
<evidence type="ECO:0000256" key="3">
    <source>
        <dbReference type="ARBA" id="ARBA00022448"/>
    </source>
</evidence>
<comment type="domain">
    <text evidence="17">The segment S4 is probably the voltage-sensor and is characterized by a series of positively charged amino acids. The pore-forming region H5 is enclosed by the transmembrane segments S5 and S6 in the Shaker-type (1P/6TM) and contains the GYGD signature motif which seems to be involved in potassium selectivity.</text>
</comment>
<evidence type="ECO:0000256" key="7">
    <source>
        <dbReference type="ARBA" id="ARBA00022826"/>
    </source>
</evidence>
<evidence type="ECO:0000256" key="9">
    <source>
        <dbReference type="ARBA" id="ARBA00022958"/>
    </source>
</evidence>
<protein>
    <recommendedName>
        <fullName evidence="17">Potassium channel</fullName>
    </recommendedName>
</protein>
<feature type="compositionally biased region" description="Basic and acidic residues" evidence="18">
    <location>
        <begin position="1"/>
        <end position="10"/>
    </location>
</feature>
<dbReference type="Pfam" id="PF00027">
    <property type="entry name" value="cNMP_binding"/>
    <property type="match status" value="1"/>
</dbReference>
<evidence type="ECO:0000259" key="19">
    <source>
        <dbReference type="PROSITE" id="PS50042"/>
    </source>
</evidence>
<dbReference type="AlphaFoldDB" id="A0AAV0L288"/>
<reference evidence="21" key="1">
    <citation type="submission" date="2022-08" db="EMBL/GenBank/DDBJ databases">
        <authorList>
            <person name="Gutierrez-Valencia J."/>
        </authorList>
    </citation>
    <scope>NUCLEOTIDE SEQUENCE</scope>
</reference>
<feature type="compositionally biased region" description="Acidic residues" evidence="18">
    <location>
        <begin position="17"/>
        <end position="27"/>
    </location>
</feature>
<evidence type="ECO:0000256" key="14">
    <source>
        <dbReference type="ARBA" id="ARBA00023303"/>
    </source>
</evidence>
<dbReference type="InterPro" id="IPR021789">
    <property type="entry name" value="KHA_dom"/>
</dbReference>
<feature type="transmembrane region" description="Helical" evidence="17">
    <location>
        <begin position="231"/>
        <end position="257"/>
    </location>
</feature>
<evidence type="ECO:0000256" key="12">
    <source>
        <dbReference type="ARBA" id="ARBA00023065"/>
    </source>
</evidence>
<dbReference type="SMART" id="SM00248">
    <property type="entry name" value="ANK"/>
    <property type="match status" value="4"/>
</dbReference>
<gene>
    <name evidence="21" type="ORF">LITE_LOCUS21497</name>
</gene>
<keyword evidence="5 17" id="KW-0812">Transmembrane</keyword>
<comment type="domain">
    <text evidence="17">The KHA domain (rich in hydrophobic and acidic residues) present in the C-terminal part is likely to be important for tetramerization.</text>
</comment>
<dbReference type="EMBL" id="CAMGYJ010000006">
    <property type="protein sequence ID" value="CAI0428088.1"/>
    <property type="molecule type" value="Genomic_DNA"/>
</dbReference>
<dbReference type="InterPro" id="IPR036770">
    <property type="entry name" value="Ankyrin_rpt-contain_sf"/>
</dbReference>
<dbReference type="FunFam" id="1.10.287.70:FF:000139">
    <property type="entry name" value="Potassium channel SKOR"/>
    <property type="match status" value="1"/>
</dbReference>
<comment type="caution">
    <text evidence="17">Lacks conserved residue(s) required for the propagation of feature annotation.</text>
</comment>
<evidence type="ECO:0000256" key="4">
    <source>
        <dbReference type="ARBA" id="ARBA00022538"/>
    </source>
</evidence>
<feature type="repeat" description="ANK" evidence="16">
    <location>
        <begin position="630"/>
        <end position="662"/>
    </location>
</feature>
<keyword evidence="13 17" id="KW-0472">Membrane</keyword>
<dbReference type="Proteomes" id="UP001154282">
    <property type="component" value="Unassembled WGS sequence"/>
</dbReference>
<evidence type="ECO:0000313" key="22">
    <source>
        <dbReference type="Proteomes" id="UP001154282"/>
    </source>
</evidence>
<evidence type="ECO:0000256" key="1">
    <source>
        <dbReference type="ARBA" id="ARBA00004141"/>
    </source>
</evidence>
<dbReference type="PRINTS" id="PR01463">
    <property type="entry name" value="EAGCHANLFMLY"/>
</dbReference>
<keyword evidence="8 17" id="KW-0851">Voltage-gated channel</keyword>
<dbReference type="PROSITE" id="PS50088">
    <property type="entry name" value="ANK_REPEAT"/>
    <property type="match status" value="3"/>
</dbReference>
<evidence type="ECO:0000256" key="13">
    <source>
        <dbReference type="ARBA" id="ARBA00023136"/>
    </source>
</evidence>
<evidence type="ECO:0000313" key="21">
    <source>
        <dbReference type="EMBL" id="CAI0428088.1"/>
    </source>
</evidence>
<evidence type="ECO:0000256" key="15">
    <source>
        <dbReference type="ARBA" id="ARBA00065181"/>
    </source>
</evidence>
<feature type="domain" description="KHA" evidence="20">
    <location>
        <begin position="775"/>
        <end position="855"/>
    </location>
</feature>
<feature type="transmembrane region" description="Helical" evidence="17">
    <location>
        <begin position="320"/>
        <end position="345"/>
    </location>
</feature>
<feature type="repeat" description="ANK" evidence="16">
    <location>
        <begin position="694"/>
        <end position="726"/>
    </location>
</feature>
<keyword evidence="9 17" id="KW-0630">Potassium</keyword>
<dbReference type="SUPFAM" id="SSF81324">
    <property type="entry name" value="Voltage-gated potassium channels"/>
    <property type="match status" value="1"/>
</dbReference>
<evidence type="ECO:0000256" key="2">
    <source>
        <dbReference type="ARBA" id="ARBA00007929"/>
    </source>
</evidence>
<evidence type="ECO:0000256" key="6">
    <source>
        <dbReference type="ARBA" id="ARBA00022737"/>
    </source>
</evidence>
<dbReference type="GO" id="GO:0015271">
    <property type="term" value="F:outward rectifier potassium channel activity"/>
    <property type="evidence" value="ECO:0007669"/>
    <property type="project" value="UniProtKB-ARBA"/>
</dbReference>
<name>A0AAV0L288_9ROSI</name>
<comment type="function">
    <text evidence="17">Potassium channel.</text>
</comment>
<dbReference type="InterPro" id="IPR005821">
    <property type="entry name" value="Ion_trans_dom"/>
</dbReference>
<dbReference type="PANTHER" id="PTHR45743">
    <property type="entry name" value="POTASSIUM CHANNEL AKT1"/>
    <property type="match status" value="1"/>
</dbReference>
<dbReference type="PANTHER" id="PTHR45743:SF3">
    <property type="entry name" value="POTASSIUM CHANNEL SKOR"/>
    <property type="match status" value="1"/>
</dbReference>
<dbReference type="Pfam" id="PF11834">
    <property type="entry name" value="KHA"/>
    <property type="match status" value="1"/>
</dbReference>
<feature type="transmembrane region" description="Helical" evidence="17">
    <location>
        <begin position="130"/>
        <end position="152"/>
    </location>
</feature>
<keyword evidence="7 17" id="KW-0631">Potassium channel</keyword>
<dbReference type="InterPro" id="IPR014710">
    <property type="entry name" value="RmlC-like_jellyroll"/>
</dbReference>
<organism evidence="21 22">
    <name type="scientific">Linum tenue</name>
    <dbReference type="NCBI Taxonomy" id="586396"/>
    <lineage>
        <taxon>Eukaryota</taxon>
        <taxon>Viridiplantae</taxon>
        <taxon>Streptophyta</taxon>
        <taxon>Embryophyta</taxon>
        <taxon>Tracheophyta</taxon>
        <taxon>Spermatophyta</taxon>
        <taxon>Magnoliopsida</taxon>
        <taxon>eudicotyledons</taxon>
        <taxon>Gunneridae</taxon>
        <taxon>Pentapetalae</taxon>
        <taxon>rosids</taxon>
        <taxon>fabids</taxon>
        <taxon>Malpighiales</taxon>
        <taxon>Linaceae</taxon>
        <taxon>Linum</taxon>
    </lineage>
</organism>
<feature type="transmembrane region" description="Helical" evidence="17">
    <location>
        <begin position="105"/>
        <end position="124"/>
    </location>
</feature>
<feature type="domain" description="Cyclic nucleotide-binding" evidence="19">
    <location>
        <begin position="420"/>
        <end position="540"/>
    </location>
</feature>
<dbReference type="Pfam" id="PF00520">
    <property type="entry name" value="Ion_trans"/>
    <property type="match status" value="1"/>
</dbReference>
<dbReference type="InterPro" id="IPR002110">
    <property type="entry name" value="Ankyrin_rpt"/>
</dbReference>
<dbReference type="CDD" id="cd00038">
    <property type="entry name" value="CAP_ED"/>
    <property type="match status" value="1"/>
</dbReference>
<dbReference type="SMART" id="SM00100">
    <property type="entry name" value="cNMP"/>
    <property type="match status" value="1"/>
</dbReference>
<evidence type="ECO:0000256" key="11">
    <source>
        <dbReference type="ARBA" id="ARBA00023043"/>
    </source>
</evidence>
<comment type="subunit">
    <text evidence="15">The potassium channel is probably composed of a homo- or heterotetrameric complex of pore-forming subunits.</text>
</comment>
<dbReference type="PROSITE" id="PS50297">
    <property type="entry name" value="ANK_REP_REGION"/>
    <property type="match status" value="3"/>
</dbReference>
<comment type="subunit">
    <text evidence="17">The potassium channel is composed of a homo- or heterotetrameric complex of pore-forming subunits.</text>
</comment>
<accession>A0AAV0L288</accession>
<evidence type="ECO:0000256" key="17">
    <source>
        <dbReference type="RuleBase" id="RU369015"/>
    </source>
</evidence>
<evidence type="ECO:0000256" key="8">
    <source>
        <dbReference type="ARBA" id="ARBA00022882"/>
    </source>
</evidence>
<feature type="repeat" description="ANK" evidence="16">
    <location>
        <begin position="597"/>
        <end position="629"/>
    </location>
</feature>
<keyword evidence="6" id="KW-0677">Repeat</keyword>
<comment type="caution">
    <text evidence="21">The sequence shown here is derived from an EMBL/GenBank/DDBJ whole genome shotgun (WGS) entry which is preliminary data.</text>
</comment>
<sequence>MTGGERRKEAVVTASAAEEEEEEEFEVQDVRERLGSSMGSRFNLIDRQFGLSRRNAGGAGGGGGSGGGSSTSKFSRQSLINGFHYVSKGLIIHPDNRWYRAWSKFILLWAVYSSFFTPMEFGFFRGLPENLFILDIVGQIAFLFDIVLQFFISYRDPQTYRMVYKRSPIALRYLKSHFIVDLLGCMPWDIIYQVSGRREEVRYLLWIRLWRVRRVIEFFYKMEKDIRINYLFTRIIKLIVVELYCTHTAACIFYYLATTLPASSEGYTWIGSLKMGDYSYAQFRDIDIWTRYTTSLYFAIVTMATVGYGDIHAVNLREMIFVMIYVSFDMILGAYLIGNMTALIVKGSKTEKYRDKMTDLIKYMNRNQLGRDIRNQITGHLRLQYERSYTEASVLQEIPISIRAKISETLYLPIIEKVVLFNGCSTEFINQIAVRLHEEFFLPGEIILEQGSVVDQLYFVCQGALEEVGMGEDGSEETVSLLQPNSSFGEISIICNIPQPYTVRVCELCRLLRLDKQSFSDILEIFFYDGRKILNNLLQAKEATLRDNNLESDITFHIGKQEAELALRVNSAAFHGDLFQLKGFIRAGADPNRTDYDGRSPLHLAASRGYEDMASFLIGKGVDVDVKDKFGNTPLMEAIKSGHDRVASLLVEKGASLNIDDAGSFLCTSVVRGDSDFLKRFLAFGVDPNSKDYDHRTPLHVAASEGLYLMAKLLVEAGASVFTKDRWGNTPLDEGRKCGNKNLIKLLDGAKTAQMAEMGDSPLGTRVTETHHSRKCTVFPFHPWCPKEERKRVGILLWVPKSIEELIKAAAEQLEFQGEEDSTSSTCVVTEDGGRILDANMIDDGQKLYLINQTR</sequence>
<dbReference type="PROSITE" id="PS50042">
    <property type="entry name" value="CNMP_BINDING_3"/>
    <property type="match status" value="1"/>
</dbReference>
<comment type="subcellular location">
    <subcellularLocation>
        <location evidence="1 17">Membrane</location>
        <topology evidence="1 17">Multi-pass membrane protein</topology>
    </subcellularLocation>
</comment>
<dbReference type="GO" id="GO:0034702">
    <property type="term" value="C:monoatomic ion channel complex"/>
    <property type="evidence" value="ECO:0007669"/>
    <property type="project" value="UniProtKB-KW"/>
</dbReference>
<dbReference type="Gene3D" id="2.60.120.10">
    <property type="entry name" value="Jelly Rolls"/>
    <property type="match status" value="1"/>
</dbReference>
<dbReference type="InterPro" id="IPR003938">
    <property type="entry name" value="K_chnl_volt-dep_EAG/ELK/ERG"/>
</dbReference>
<keyword evidence="3 17" id="KW-0813">Transport</keyword>
<keyword evidence="14 17" id="KW-0407">Ion channel</keyword>
<dbReference type="SUPFAM" id="SSF51206">
    <property type="entry name" value="cAMP-binding domain-like"/>
    <property type="match status" value="1"/>
</dbReference>
<evidence type="ECO:0000256" key="18">
    <source>
        <dbReference type="SAM" id="MobiDB-lite"/>
    </source>
</evidence>
<feature type="transmembrane region" description="Helical" evidence="17">
    <location>
        <begin position="288"/>
        <end position="308"/>
    </location>
</feature>
<keyword evidence="12 17" id="KW-0406">Ion transport</keyword>
<comment type="similarity">
    <text evidence="2 17">Belongs to the potassium channel family. Plant (TC 1.A.1.4) subfamily.</text>
</comment>
<keyword evidence="4 17" id="KW-0633">Potassium transport</keyword>
<dbReference type="FunFam" id="1.25.40.20:FF:000563">
    <property type="entry name" value="Gated outwardly-rectifying K+ channel"/>
    <property type="match status" value="1"/>
</dbReference>
<evidence type="ECO:0000256" key="16">
    <source>
        <dbReference type="PROSITE-ProRule" id="PRU00023"/>
    </source>
</evidence>
<evidence type="ECO:0000259" key="20">
    <source>
        <dbReference type="PROSITE" id="PS51490"/>
    </source>
</evidence>
<evidence type="ECO:0000256" key="5">
    <source>
        <dbReference type="ARBA" id="ARBA00022692"/>
    </source>
</evidence>
<dbReference type="Gene3D" id="1.10.287.70">
    <property type="match status" value="1"/>
</dbReference>
<dbReference type="FunFam" id="2.60.120.10:FF:000074">
    <property type="entry name" value="Potassium channel KAT2"/>
    <property type="match status" value="1"/>
</dbReference>
<dbReference type="InterPro" id="IPR000595">
    <property type="entry name" value="cNMP-bd_dom"/>
</dbReference>
<dbReference type="PRINTS" id="PR01415">
    <property type="entry name" value="ANKYRIN"/>
</dbReference>
<dbReference type="InterPro" id="IPR045319">
    <property type="entry name" value="KAT/AKT"/>
</dbReference>
<dbReference type="InterPro" id="IPR018490">
    <property type="entry name" value="cNMP-bd_dom_sf"/>
</dbReference>
<dbReference type="Gene3D" id="1.25.40.20">
    <property type="entry name" value="Ankyrin repeat-containing domain"/>
    <property type="match status" value="2"/>
</dbReference>
<feature type="region of interest" description="Disordered" evidence="18">
    <location>
        <begin position="1"/>
        <end position="29"/>
    </location>
</feature>
<dbReference type="SUPFAM" id="SSF48403">
    <property type="entry name" value="Ankyrin repeat"/>
    <property type="match status" value="1"/>
</dbReference>
<dbReference type="PROSITE" id="PS51490">
    <property type="entry name" value="KHA"/>
    <property type="match status" value="1"/>
</dbReference>
<evidence type="ECO:0000256" key="10">
    <source>
        <dbReference type="ARBA" id="ARBA00022989"/>
    </source>
</evidence>
<dbReference type="Pfam" id="PF12796">
    <property type="entry name" value="Ank_2"/>
    <property type="match status" value="2"/>
</dbReference>
<dbReference type="Gene3D" id="1.10.287.630">
    <property type="entry name" value="Helix hairpin bin"/>
    <property type="match status" value="1"/>
</dbReference>
<keyword evidence="10 17" id="KW-1133">Transmembrane helix</keyword>
<proteinExistence type="inferred from homology"/>